<dbReference type="InterPro" id="IPR051342">
    <property type="entry name" value="PDZ_scaffold"/>
</dbReference>
<dbReference type="AlphaFoldDB" id="A0A5N5SR84"/>
<evidence type="ECO:0000259" key="1">
    <source>
        <dbReference type="PROSITE" id="PS50106"/>
    </source>
</evidence>
<gene>
    <name evidence="2" type="primary">scrib_2</name>
    <name evidence="2" type="ORF">Anas_03219</name>
</gene>
<dbReference type="OrthoDB" id="438726at2759"/>
<reference evidence="2 3" key="1">
    <citation type="journal article" date="2019" name="PLoS Biol.">
        <title>Sex chromosomes control vertical transmission of feminizing Wolbachia symbionts in an isopod.</title>
        <authorList>
            <person name="Becking T."/>
            <person name="Chebbi M.A."/>
            <person name="Giraud I."/>
            <person name="Moumen B."/>
            <person name="Laverre T."/>
            <person name="Caubet Y."/>
            <person name="Peccoud J."/>
            <person name="Gilbert C."/>
            <person name="Cordaux R."/>
        </authorList>
    </citation>
    <scope>NUCLEOTIDE SEQUENCE [LARGE SCALE GENOMIC DNA]</scope>
    <source>
        <strain evidence="2">ANa2</strain>
        <tissue evidence="2">Whole body excluding digestive tract and cuticle</tissue>
    </source>
</reference>
<evidence type="ECO:0000313" key="3">
    <source>
        <dbReference type="Proteomes" id="UP000326759"/>
    </source>
</evidence>
<organism evidence="2 3">
    <name type="scientific">Armadillidium nasatum</name>
    <dbReference type="NCBI Taxonomy" id="96803"/>
    <lineage>
        <taxon>Eukaryota</taxon>
        <taxon>Metazoa</taxon>
        <taxon>Ecdysozoa</taxon>
        <taxon>Arthropoda</taxon>
        <taxon>Crustacea</taxon>
        <taxon>Multicrustacea</taxon>
        <taxon>Malacostraca</taxon>
        <taxon>Eumalacostraca</taxon>
        <taxon>Peracarida</taxon>
        <taxon>Isopoda</taxon>
        <taxon>Oniscidea</taxon>
        <taxon>Crinocheta</taxon>
        <taxon>Armadillidiidae</taxon>
        <taxon>Armadillidium</taxon>
    </lineage>
</organism>
<comment type="caution">
    <text evidence="2">The sequence shown here is derived from an EMBL/GenBank/DDBJ whole genome shotgun (WGS) entry which is preliminary data.</text>
</comment>
<proteinExistence type="predicted"/>
<keyword evidence="3" id="KW-1185">Reference proteome</keyword>
<protein>
    <submittedName>
        <fullName evidence="2">Protein scribble-like protein</fullName>
    </submittedName>
</protein>
<dbReference type="Proteomes" id="UP000326759">
    <property type="component" value="Unassembled WGS sequence"/>
</dbReference>
<feature type="domain" description="PDZ" evidence="1">
    <location>
        <begin position="430"/>
        <end position="512"/>
    </location>
</feature>
<name>A0A5N5SR84_9CRUS</name>
<dbReference type="Gene3D" id="2.30.42.10">
    <property type="match status" value="4"/>
</dbReference>
<dbReference type="Pfam" id="PF00595">
    <property type="entry name" value="PDZ"/>
    <property type="match status" value="4"/>
</dbReference>
<dbReference type="PROSITE" id="PS50106">
    <property type="entry name" value="PDZ"/>
    <property type="match status" value="4"/>
</dbReference>
<accession>A0A5N5SR84</accession>
<dbReference type="InterPro" id="IPR036034">
    <property type="entry name" value="PDZ_sf"/>
</dbReference>
<evidence type="ECO:0000313" key="2">
    <source>
        <dbReference type="EMBL" id="KAB7496442.1"/>
    </source>
</evidence>
<dbReference type="SMART" id="SM00228">
    <property type="entry name" value="PDZ"/>
    <property type="match status" value="4"/>
</dbReference>
<feature type="domain" description="PDZ" evidence="1">
    <location>
        <begin position="19"/>
        <end position="82"/>
    </location>
</feature>
<dbReference type="InterPro" id="IPR001478">
    <property type="entry name" value="PDZ"/>
</dbReference>
<sequence>MLFYLGITRLPILEGEISHIELPRDQKTLGLTIVGGSDTPLRCVVVQEIFSDGLVAQDGRLQPGDQIIEVDGVDMTTASHQQPCTTTWVSSEKGLKRYKSSPASVASSSSSSSEVPYFGYQQHYDPQVPRGIDQVKEIITIPLETPYNLPLGVKIKTTNSSPGIFVAEIVPHSLAEKDGRLAIHDRILFINDEDVRYARVEHASRLIHNSQEVIRFVVSRDTTMPRERVSSLSQESIFGCEENDNSLTLGSNSSGSEFSVQEEDAITLASSQASPVQTMVSDIPMIERRIEYDPVSNYYESASIHQELCQRQYIAGWWHPQFQSDFSMIQPKSKSSFSQVFGLKKEGTNVLQRKQVRLTKKGDVVLSVNNNSLLGLTHSQAVALLKSTSEMVAVTLTLLEGPETCRGPSNFVPSWLYWQKLPRSLHISKSVVLRRPPGSSLGFSIVGGNDPRRGPEPIHVLFVVSTSPAAIDGRLRCGDRLLAVDGHCLESVTHTTAVSLLKQAGERVILEVVSWMGTEL</sequence>
<feature type="domain" description="PDZ" evidence="1">
    <location>
        <begin position="360"/>
        <end position="400"/>
    </location>
</feature>
<feature type="domain" description="PDZ" evidence="1">
    <location>
        <begin position="140"/>
        <end position="222"/>
    </location>
</feature>
<dbReference type="SUPFAM" id="SSF50156">
    <property type="entry name" value="PDZ domain-like"/>
    <property type="match status" value="4"/>
</dbReference>
<dbReference type="PANTHER" id="PTHR19964">
    <property type="entry name" value="MULTIPLE PDZ DOMAIN PROTEIN"/>
    <property type="match status" value="1"/>
</dbReference>
<dbReference type="EMBL" id="SEYY01021358">
    <property type="protein sequence ID" value="KAB7496442.1"/>
    <property type="molecule type" value="Genomic_DNA"/>
</dbReference>
<dbReference type="PANTHER" id="PTHR19964:SF84">
    <property type="entry name" value="LIGAND OF NUMB PROTEIN X 2-LIKE ISOFORM X1"/>
    <property type="match status" value="1"/>
</dbReference>